<accession>A0A8H9M377</accession>
<dbReference type="InterPro" id="IPR029058">
    <property type="entry name" value="AB_hydrolase_fold"/>
</dbReference>
<dbReference type="InterPro" id="IPR050300">
    <property type="entry name" value="GDXG_lipolytic_enzyme"/>
</dbReference>
<gene>
    <name evidence="5" type="ORF">GCM10017566_06950</name>
</gene>
<dbReference type="AlphaFoldDB" id="A0A8H9M377"/>
<keyword evidence="6" id="KW-1185">Reference proteome</keyword>
<evidence type="ECO:0000256" key="1">
    <source>
        <dbReference type="ARBA" id="ARBA00010515"/>
    </source>
</evidence>
<evidence type="ECO:0000313" key="5">
    <source>
        <dbReference type="EMBL" id="GHF36453.1"/>
    </source>
</evidence>
<dbReference type="Pfam" id="PF07859">
    <property type="entry name" value="Abhydrolase_3"/>
    <property type="match status" value="1"/>
</dbReference>
<dbReference type="RefSeq" id="WP_145936415.1">
    <property type="nucleotide sequence ID" value="NZ_BNAV01000001.1"/>
</dbReference>
<dbReference type="GO" id="GO:0016787">
    <property type="term" value="F:hydrolase activity"/>
    <property type="evidence" value="ECO:0007669"/>
    <property type="project" value="UniProtKB-KW"/>
</dbReference>
<proteinExistence type="inferred from homology"/>
<reference evidence="5" key="1">
    <citation type="journal article" date="2014" name="Int. J. Syst. Evol. Microbiol.">
        <title>Complete genome sequence of Corynebacterium casei LMG S-19264T (=DSM 44701T), isolated from a smear-ripened cheese.</title>
        <authorList>
            <consortium name="US DOE Joint Genome Institute (JGI-PGF)"/>
            <person name="Walter F."/>
            <person name="Albersmeier A."/>
            <person name="Kalinowski J."/>
            <person name="Ruckert C."/>
        </authorList>
    </citation>
    <scope>NUCLEOTIDE SEQUENCE</scope>
    <source>
        <strain evidence="5">CGMCC 4.7679</strain>
    </source>
</reference>
<comment type="similarity">
    <text evidence="1">Belongs to the 'GDXG' lipolytic enzyme family.</text>
</comment>
<evidence type="ECO:0000256" key="2">
    <source>
        <dbReference type="ARBA" id="ARBA00022801"/>
    </source>
</evidence>
<dbReference type="PANTHER" id="PTHR48081:SF8">
    <property type="entry name" value="ALPHA_BETA HYDROLASE FOLD-3 DOMAIN-CONTAINING PROTEIN-RELATED"/>
    <property type="match status" value="1"/>
</dbReference>
<keyword evidence="2" id="KW-0378">Hydrolase</keyword>
<comment type="caution">
    <text evidence="5">The sequence shown here is derived from an EMBL/GenBank/DDBJ whole genome shotgun (WGS) entry which is preliminary data.</text>
</comment>
<dbReference type="InterPro" id="IPR013094">
    <property type="entry name" value="AB_hydrolase_3"/>
</dbReference>
<sequence length="275" mass="29668">MALDHATTVFLQQMAEAGGKPLHEMEPPGARQRGERLTELIGPGPQMHTVADEYLEGDGGKFRIRILKPGATAKGVIVYFHDGGWVTGNIDGFDTLGRQLAARTGCTVVLVDYRKAPENPYPTAVEDAWLATAWADQNREKLAGAEVPLILAGDSAGGNLAAVLAQRAKARSGPRIALQLLAYPVTDANFDTASYLAPENQTMLTRETMIWLWDHYIPVERRGETDASPLVAAGVPVRSKLFEGQMHGFFSVVNILPGAKDGMDFAVDGIAEVTE</sequence>
<feature type="active site" evidence="3">
    <location>
        <position position="155"/>
    </location>
</feature>
<dbReference type="Proteomes" id="UP000658656">
    <property type="component" value="Unassembled WGS sequence"/>
</dbReference>
<name>A0A8H9M377_9PSEU</name>
<dbReference type="OrthoDB" id="3206739at2"/>
<organism evidence="5 6">
    <name type="scientific">Amycolatopsis bartoniae</name>
    <dbReference type="NCBI Taxonomy" id="941986"/>
    <lineage>
        <taxon>Bacteria</taxon>
        <taxon>Bacillati</taxon>
        <taxon>Actinomycetota</taxon>
        <taxon>Actinomycetes</taxon>
        <taxon>Pseudonocardiales</taxon>
        <taxon>Pseudonocardiaceae</taxon>
        <taxon>Amycolatopsis</taxon>
    </lineage>
</organism>
<evidence type="ECO:0000313" key="6">
    <source>
        <dbReference type="Proteomes" id="UP000658656"/>
    </source>
</evidence>
<evidence type="ECO:0000256" key="3">
    <source>
        <dbReference type="PROSITE-ProRule" id="PRU10038"/>
    </source>
</evidence>
<feature type="domain" description="Alpha/beta hydrolase fold-3" evidence="4">
    <location>
        <begin position="77"/>
        <end position="232"/>
    </location>
</feature>
<protein>
    <recommendedName>
        <fullName evidence="4">Alpha/beta hydrolase fold-3 domain-containing protein</fullName>
    </recommendedName>
</protein>
<dbReference type="Gene3D" id="3.40.50.1820">
    <property type="entry name" value="alpha/beta hydrolase"/>
    <property type="match status" value="1"/>
</dbReference>
<reference evidence="5" key="2">
    <citation type="submission" date="2020-09" db="EMBL/GenBank/DDBJ databases">
        <authorList>
            <person name="Sun Q."/>
            <person name="Zhou Y."/>
        </authorList>
    </citation>
    <scope>NUCLEOTIDE SEQUENCE</scope>
    <source>
        <strain evidence="5">CGMCC 4.7679</strain>
    </source>
</reference>
<dbReference type="PROSITE" id="PS01174">
    <property type="entry name" value="LIPASE_GDXG_SER"/>
    <property type="match status" value="1"/>
</dbReference>
<dbReference type="SUPFAM" id="SSF53474">
    <property type="entry name" value="alpha/beta-Hydrolases"/>
    <property type="match status" value="1"/>
</dbReference>
<evidence type="ECO:0000259" key="4">
    <source>
        <dbReference type="Pfam" id="PF07859"/>
    </source>
</evidence>
<dbReference type="InterPro" id="IPR033140">
    <property type="entry name" value="Lipase_GDXG_put_SER_AS"/>
</dbReference>
<dbReference type="EMBL" id="BNAV01000001">
    <property type="protein sequence ID" value="GHF36453.1"/>
    <property type="molecule type" value="Genomic_DNA"/>
</dbReference>
<dbReference type="PANTHER" id="PTHR48081">
    <property type="entry name" value="AB HYDROLASE SUPERFAMILY PROTEIN C4A8.06C"/>
    <property type="match status" value="1"/>
</dbReference>